<dbReference type="KEGG" id="hmr:Hipma_0961"/>
<evidence type="ECO:0000313" key="1">
    <source>
        <dbReference type="EMBL" id="AEA33930.1"/>
    </source>
</evidence>
<accession>F2LVZ6</accession>
<gene>
    <name evidence="1" type="ordered locus">Hipma_0961</name>
</gene>
<dbReference type="AlphaFoldDB" id="F2LVZ6"/>
<dbReference type="EMBL" id="CP002606">
    <property type="protein sequence ID" value="AEA33930.1"/>
    <property type="molecule type" value="Genomic_DNA"/>
</dbReference>
<organism evidence="1 2">
    <name type="scientific">Hippea maritima (strain ATCC 700847 / DSM 10411 / MH2)</name>
    <dbReference type="NCBI Taxonomy" id="760142"/>
    <lineage>
        <taxon>Bacteria</taxon>
        <taxon>Pseudomonadati</taxon>
        <taxon>Campylobacterota</taxon>
        <taxon>Desulfurellia</taxon>
        <taxon>Desulfurellales</taxon>
        <taxon>Hippeaceae</taxon>
        <taxon>Hippea</taxon>
    </lineage>
</organism>
<dbReference type="InParanoid" id="F2LVZ6"/>
<keyword evidence="2" id="KW-1185">Reference proteome</keyword>
<dbReference type="HOGENOM" id="CLU_962908_0_0_7"/>
<proteinExistence type="predicted"/>
<name>F2LVZ6_HIPMA</name>
<protein>
    <submittedName>
        <fullName evidence="1">Uncharacterized protein</fullName>
    </submittedName>
</protein>
<dbReference type="Proteomes" id="UP000008139">
    <property type="component" value="Chromosome"/>
</dbReference>
<sequence>MRKVSLVLLIFIFFGLNSFAYQNYHVPKTLPEGLKKSTNIPKFGILRFDKLKIATSPSGVWRWQATITNVGTAPIDGRSFTLQGYSQEIGSNAWKPASGSILKTGYIQPHQTVTVTNEWVRCCHTNKLKVVLFGKNNRVIAYKIIPRLSLSYMNTPFNVKITRIEWNNTNKTWRVTLKNPTDYTLYMFVQGYVYSTSGTQKTPAGGTSIMLHPHYTATTNWVHAPQSTQNGAYLEVHEWYHSKCSQDSDVRKCGFEKKYIIQVPNSKNF</sequence>
<dbReference type="STRING" id="760142.Hipma_0961"/>
<reference evidence="1 2" key="1">
    <citation type="journal article" date="2011" name="Stand. Genomic Sci.">
        <title>Complete genome sequence of the thermophilic sulfur-reducer Hippea maritima type strain (MH(2)).</title>
        <authorList>
            <person name="Huntemann M."/>
            <person name="Lu M."/>
            <person name="Nolan M."/>
            <person name="Lapidus A."/>
            <person name="Lucas S."/>
            <person name="Hammon N."/>
            <person name="Deshpande S."/>
            <person name="Cheng J.F."/>
            <person name="Tapia R."/>
            <person name="Han C."/>
            <person name="Goodwin L."/>
            <person name="Pitluck S."/>
            <person name="Liolios K."/>
            <person name="Pagani I."/>
            <person name="Ivanova N."/>
            <person name="Ovchinikova G."/>
            <person name="Pati A."/>
            <person name="Chen A."/>
            <person name="Palaniappan K."/>
            <person name="Land M."/>
            <person name="Hauser L."/>
            <person name="Jeffries C.D."/>
            <person name="Detter J.C."/>
            <person name="Brambilla E.M."/>
            <person name="Rohde M."/>
            <person name="Spring S."/>
            <person name="Goker M."/>
            <person name="Woyke T."/>
            <person name="Bristow J."/>
            <person name="Eisen J.A."/>
            <person name="Markowitz V."/>
            <person name="Hugenholtz P."/>
            <person name="Kyrpides N.C."/>
            <person name="Klenk H.P."/>
            <person name="Mavromatis K."/>
        </authorList>
    </citation>
    <scope>NUCLEOTIDE SEQUENCE [LARGE SCALE GENOMIC DNA]</scope>
    <source>
        <strain evidence="2">ATCC 700847 / DSM 10411 / MH2</strain>
    </source>
</reference>
<dbReference type="eggNOG" id="ENOG503417R">
    <property type="taxonomic scope" value="Bacteria"/>
</dbReference>
<reference evidence="2" key="2">
    <citation type="submission" date="2011-03" db="EMBL/GenBank/DDBJ databases">
        <title>The complete genome of Hippea maritima DSM 10411.</title>
        <authorList>
            <consortium name="US DOE Joint Genome Institute (JGI-PGF)"/>
            <person name="Lucas S."/>
            <person name="Copeland A."/>
            <person name="Lapidus A."/>
            <person name="Bruce D."/>
            <person name="Goodwin L."/>
            <person name="Pitluck S."/>
            <person name="Peters L."/>
            <person name="Kyrpides N."/>
            <person name="Mavromatis K."/>
            <person name="Pagani I."/>
            <person name="Ivanova N."/>
            <person name="Mikhailova N."/>
            <person name="Lu M."/>
            <person name="Detter J.C."/>
            <person name="Tapia R."/>
            <person name="Han C."/>
            <person name="Land M."/>
            <person name="Hauser L."/>
            <person name="Markowitz V."/>
            <person name="Cheng J.-F."/>
            <person name="Hugenholtz P."/>
            <person name="Woyke T."/>
            <person name="Wu D."/>
            <person name="Spring S."/>
            <person name="Schroeder M."/>
            <person name="Brambilla E."/>
            <person name="Klenk H.-P."/>
            <person name="Eisen J.A."/>
        </authorList>
    </citation>
    <scope>NUCLEOTIDE SEQUENCE [LARGE SCALE GENOMIC DNA]</scope>
    <source>
        <strain evidence="2">ATCC 700847 / DSM 10411 / MH2</strain>
    </source>
</reference>
<dbReference type="OrthoDB" id="5168853at2"/>
<evidence type="ECO:0000313" key="2">
    <source>
        <dbReference type="Proteomes" id="UP000008139"/>
    </source>
</evidence>
<dbReference type="RefSeq" id="WP_013681971.1">
    <property type="nucleotide sequence ID" value="NC_015318.1"/>
</dbReference>